<evidence type="ECO:0000313" key="2">
    <source>
        <dbReference type="Proteomes" id="UP000005225"/>
    </source>
</evidence>
<reference evidence="2" key="1">
    <citation type="submission" date="2011-03" db="EMBL/GenBank/DDBJ databases">
        <title>Version 3 of the genome sequence of Otolemur garnettii (Bushbaby).</title>
        <authorList>
            <consortium name="The Broad Institute Genome Sequencing Platform"/>
            <person name="Di Palma F."/>
            <person name="Johnson J."/>
            <person name="Lander E.S."/>
            <person name="Lindblad-Toh K."/>
            <person name="Jaffe D.B."/>
            <person name="Gnerre S."/>
            <person name="MacCallum I."/>
            <person name="Przybylski D."/>
            <person name="Ribeiro F.J."/>
            <person name="Burton J.N."/>
            <person name="Walker B.J."/>
            <person name="Sharpe T."/>
            <person name="Hall G."/>
        </authorList>
    </citation>
    <scope>NUCLEOTIDE SEQUENCE [LARGE SCALE GENOMIC DNA]</scope>
</reference>
<name>H0XKK5_OTOGA</name>
<dbReference type="EMBL" id="AAQR03124563">
    <property type="status" value="NOT_ANNOTATED_CDS"/>
    <property type="molecule type" value="Genomic_DNA"/>
</dbReference>
<accession>H0XKK5</accession>
<dbReference type="EMBL" id="AAQR03124565">
    <property type="status" value="NOT_ANNOTATED_CDS"/>
    <property type="molecule type" value="Genomic_DNA"/>
</dbReference>
<dbReference type="InParanoid" id="H0XKK5"/>
<sequence>IYDSKMEGSKALESSRDMCLSDLENNHPKVDKREKNQKSLVKDPKFEAMLIQQNRADKSSCDICKEKKLQINSAFGEKNLITLSSVFTKDLMEKQKPWSLGGKIQTEPENKVTFCKIHGKSLKGNGIEVQNEEKQLSEVSALSDEKQWHDVNVFLGLANCPGSKQPERLEVECQNHMERSETSCSQKNVACLGEGDMCESKCCHPSNFIIEAPGHMSDVEWMSIFKPSKMQRIVRHKSVCTCSESISGTKYNSSMRLVTVTTAHLAYSAMSAFEKLLEMKSKSYKHSPPSTLPPIKHCPKVNEECLNVLSSQDDFSPTSKLQRLLAESRQMVTDLELSTLLPISCENLNSSAQNNSEVSEEPAQKNLCQLLKKMQVNFSIHCDHGNRFLIYVEGRKQTAIPN</sequence>
<dbReference type="Ensembl" id="ENSOGAT00000029353.1">
    <property type="protein sequence ID" value="ENSOGAP00000016645.1"/>
    <property type="gene ID" value="ENSOGAG00000026690.1"/>
</dbReference>
<evidence type="ECO:0000313" key="1">
    <source>
        <dbReference type="Ensembl" id="ENSOGAP00000016645.1"/>
    </source>
</evidence>
<dbReference type="AlphaFoldDB" id="H0XKK5"/>
<dbReference type="FunCoup" id="H0XKK5">
    <property type="interactions" value="370"/>
</dbReference>
<organism evidence="1 2">
    <name type="scientific">Otolemur garnettii</name>
    <name type="common">Small-eared galago</name>
    <name type="synonym">Garnett's greater bushbaby</name>
    <dbReference type="NCBI Taxonomy" id="30611"/>
    <lineage>
        <taxon>Eukaryota</taxon>
        <taxon>Metazoa</taxon>
        <taxon>Chordata</taxon>
        <taxon>Craniata</taxon>
        <taxon>Vertebrata</taxon>
        <taxon>Euteleostomi</taxon>
        <taxon>Mammalia</taxon>
        <taxon>Eutheria</taxon>
        <taxon>Euarchontoglires</taxon>
        <taxon>Primates</taxon>
        <taxon>Strepsirrhini</taxon>
        <taxon>Lorisiformes</taxon>
        <taxon>Galagidae</taxon>
        <taxon>Otolemur</taxon>
    </lineage>
</organism>
<dbReference type="eggNOG" id="ENOG502RHSF">
    <property type="taxonomic scope" value="Eukaryota"/>
</dbReference>
<dbReference type="EMBL" id="AAQR03124564">
    <property type="status" value="NOT_ANNOTATED_CDS"/>
    <property type="molecule type" value="Genomic_DNA"/>
</dbReference>
<dbReference type="OMA" id="YDSKMEG"/>
<reference evidence="1" key="2">
    <citation type="submission" date="2025-08" db="UniProtKB">
        <authorList>
            <consortium name="Ensembl"/>
        </authorList>
    </citation>
    <scope>IDENTIFICATION</scope>
</reference>
<dbReference type="STRING" id="30611.ENSOGAP00000016645"/>
<dbReference type="Proteomes" id="UP000005225">
    <property type="component" value="Unassembled WGS sequence"/>
</dbReference>
<proteinExistence type="predicted"/>
<dbReference type="GeneTree" id="ENSGT00400000022269"/>
<reference evidence="1" key="3">
    <citation type="submission" date="2025-09" db="UniProtKB">
        <authorList>
            <consortium name="Ensembl"/>
        </authorList>
    </citation>
    <scope>IDENTIFICATION</scope>
</reference>
<keyword evidence="2" id="KW-1185">Reference proteome</keyword>
<protein>
    <submittedName>
        <fullName evidence="1">Uncharacterized protein</fullName>
    </submittedName>
</protein>
<dbReference type="HOGENOM" id="CLU_025504_0_0_1"/>